<dbReference type="Proteomes" id="UP001338309">
    <property type="component" value="Unassembled WGS sequence"/>
</dbReference>
<evidence type="ECO:0000259" key="1">
    <source>
        <dbReference type="Pfam" id="PF00149"/>
    </source>
</evidence>
<dbReference type="EMBL" id="BTPD01000006">
    <property type="protein sequence ID" value="GMQ29642.1"/>
    <property type="molecule type" value="Genomic_DNA"/>
</dbReference>
<comment type="caution">
    <text evidence="2">The sequence shown here is derived from an EMBL/GenBank/DDBJ whole genome shotgun (WGS) entry which is preliminary data.</text>
</comment>
<dbReference type="InterPro" id="IPR004843">
    <property type="entry name" value="Calcineurin-like_PHP"/>
</dbReference>
<dbReference type="PANTHER" id="PTHR43143:SF1">
    <property type="entry name" value="SERINE_THREONINE-PROTEIN PHOSPHATASE CPPED1"/>
    <property type="match status" value="1"/>
</dbReference>
<evidence type="ECO:0000313" key="3">
    <source>
        <dbReference type="Proteomes" id="UP001338309"/>
    </source>
</evidence>
<proteinExistence type="predicted"/>
<gene>
    <name evidence="2" type="ORF">Aconfl_22850</name>
</gene>
<dbReference type="RefSeq" id="WP_338224359.1">
    <property type="nucleotide sequence ID" value="NZ_BTPD01000006.1"/>
</dbReference>
<reference evidence="2 3" key="1">
    <citation type="submission" date="2023-08" db="EMBL/GenBank/DDBJ databases">
        <title>Draft genome sequence of Algoriphagus confluentis.</title>
        <authorList>
            <person name="Takatani N."/>
            <person name="Hosokawa M."/>
            <person name="Sawabe T."/>
        </authorList>
    </citation>
    <scope>NUCLEOTIDE SEQUENCE [LARGE SCALE GENOMIC DNA]</scope>
    <source>
        <strain evidence="2 3">NBRC 111222</strain>
    </source>
</reference>
<feature type="domain" description="Calcineurin-like phosphoesterase" evidence="1">
    <location>
        <begin position="37"/>
        <end position="218"/>
    </location>
</feature>
<dbReference type="InterPro" id="IPR006311">
    <property type="entry name" value="TAT_signal"/>
</dbReference>
<organism evidence="2 3">
    <name type="scientific">Algoriphagus confluentis</name>
    <dbReference type="NCBI Taxonomy" id="1697556"/>
    <lineage>
        <taxon>Bacteria</taxon>
        <taxon>Pseudomonadati</taxon>
        <taxon>Bacteroidota</taxon>
        <taxon>Cytophagia</taxon>
        <taxon>Cytophagales</taxon>
        <taxon>Cyclobacteriaceae</taxon>
        <taxon>Algoriphagus</taxon>
    </lineage>
</organism>
<sequence length="324" mass="37036">MNKPDSRRNFLQRLTWSSLALSVPGLAFSQTQSKKKIKIGLISDLHQDIIPDGEKRLEDFLNKMQKEKVDALVQLGDFAVPSPENQDLIERFNQAHKNVFHVLGNHDVDYGYSFDQCVKAYQMPSRYYSRNLEGIKVIVLDGNEEGSPNPTQGYPAYIGAEQQAWLRKELEEAKVPVMILCHQPLAGIYPLDNAKEMQDLLRHYADRILLVINGHAHVDQHLEVGGIHYVHINSASYYWVGEQLAHWSYPEEIHESHPSLAYTCSYSESLFALLEIDLESGKIRLEGKKAEWVGPSPQELGISYLTEAQMRENLIPEIKTRRIQ</sequence>
<name>A0ABQ6PNZ3_9BACT</name>
<dbReference type="InterPro" id="IPR029052">
    <property type="entry name" value="Metallo-depent_PP-like"/>
</dbReference>
<dbReference type="PANTHER" id="PTHR43143">
    <property type="entry name" value="METALLOPHOSPHOESTERASE, CALCINEURIN SUPERFAMILY"/>
    <property type="match status" value="1"/>
</dbReference>
<keyword evidence="3" id="KW-1185">Reference proteome</keyword>
<protein>
    <recommendedName>
        <fullName evidence="1">Calcineurin-like phosphoesterase domain-containing protein</fullName>
    </recommendedName>
</protein>
<dbReference type="InterPro" id="IPR051918">
    <property type="entry name" value="STPP_CPPED1"/>
</dbReference>
<dbReference type="SUPFAM" id="SSF56300">
    <property type="entry name" value="Metallo-dependent phosphatases"/>
    <property type="match status" value="1"/>
</dbReference>
<dbReference type="Pfam" id="PF00149">
    <property type="entry name" value="Metallophos"/>
    <property type="match status" value="1"/>
</dbReference>
<dbReference type="Gene3D" id="3.60.21.10">
    <property type="match status" value="1"/>
</dbReference>
<evidence type="ECO:0000313" key="2">
    <source>
        <dbReference type="EMBL" id="GMQ29642.1"/>
    </source>
</evidence>
<dbReference type="PROSITE" id="PS51318">
    <property type="entry name" value="TAT"/>
    <property type="match status" value="1"/>
</dbReference>
<accession>A0ABQ6PNZ3</accession>